<dbReference type="AlphaFoldDB" id="A0A6C0CGN7"/>
<sequence>MSILIAYERENRIKRIHISAYDSSIHKGKLVCADGHDVVGKKGAKVVWHYAHAGGLDVDCGSCSRVMGEWHRWWQNRVEPDFLEIIIKRDGINHIADMINAEDIVIEFQKSVVPGETILEREKFYDRMIWIFCCTDVQIKVIATHGRYVKLKMCGGSKYFLAATKPTFLDFGKRGVLELLKIKNARKAKPELYARIWTMREFDEAFMRGCLLPTASSRVDREPYQFEEKTEDFSICEKILDARKK</sequence>
<protein>
    <submittedName>
        <fullName evidence="1">Uncharacterized protein</fullName>
    </submittedName>
</protein>
<dbReference type="EMBL" id="MN739414">
    <property type="protein sequence ID" value="QHT03601.1"/>
    <property type="molecule type" value="Genomic_DNA"/>
</dbReference>
<proteinExistence type="predicted"/>
<evidence type="ECO:0000313" key="1">
    <source>
        <dbReference type="EMBL" id="QHT03601.1"/>
    </source>
</evidence>
<name>A0A6C0CGN7_9ZZZZ</name>
<reference evidence="1" key="1">
    <citation type="journal article" date="2020" name="Nature">
        <title>Giant virus diversity and host interactions through global metagenomics.</title>
        <authorList>
            <person name="Schulz F."/>
            <person name="Roux S."/>
            <person name="Paez-Espino D."/>
            <person name="Jungbluth S."/>
            <person name="Walsh D.A."/>
            <person name="Denef V.J."/>
            <person name="McMahon K.D."/>
            <person name="Konstantinidis K.T."/>
            <person name="Eloe-Fadrosh E.A."/>
            <person name="Kyrpides N.C."/>
            <person name="Woyke T."/>
        </authorList>
    </citation>
    <scope>NUCLEOTIDE SEQUENCE</scope>
    <source>
        <strain evidence="1">GVMAG-M-3300021079-18</strain>
    </source>
</reference>
<organism evidence="1">
    <name type="scientific">viral metagenome</name>
    <dbReference type="NCBI Taxonomy" id="1070528"/>
    <lineage>
        <taxon>unclassified sequences</taxon>
        <taxon>metagenomes</taxon>
        <taxon>organismal metagenomes</taxon>
    </lineage>
</organism>
<accession>A0A6C0CGN7</accession>